<dbReference type="PANTHER" id="PTHR45786:SF74">
    <property type="entry name" value="ATP-DEPENDENT DNA HELICASE"/>
    <property type="match status" value="1"/>
</dbReference>
<gene>
    <name evidence="4" type="ORF">Tco_0859390</name>
</gene>
<organism evidence="4 5">
    <name type="scientific">Tanacetum coccineum</name>
    <dbReference type="NCBI Taxonomy" id="301880"/>
    <lineage>
        <taxon>Eukaryota</taxon>
        <taxon>Viridiplantae</taxon>
        <taxon>Streptophyta</taxon>
        <taxon>Embryophyta</taxon>
        <taxon>Tracheophyta</taxon>
        <taxon>Spermatophyta</taxon>
        <taxon>Magnoliopsida</taxon>
        <taxon>eudicotyledons</taxon>
        <taxon>Gunneridae</taxon>
        <taxon>Pentapetalae</taxon>
        <taxon>asterids</taxon>
        <taxon>campanulids</taxon>
        <taxon>Asterales</taxon>
        <taxon>Asteraceae</taxon>
        <taxon>Asteroideae</taxon>
        <taxon>Anthemideae</taxon>
        <taxon>Anthemidinae</taxon>
        <taxon>Tanacetum</taxon>
    </lineage>
</organism>
<evidence type="ECO:0000256" key="1">
    <source>
        <dbReference type="SAM" id="MobiDB-lite"/>
    </source>
</evidence>
<dbReference type="CDD" id="cd00590">
    <property type="entry name" value="RRM_SF"/>
    <property type="match status" value="1"/>
</dbReference>
<evidence type="ECO:0000259" key="3">
    <source>
        <dbReference type="Pfam" id="PF14214"/>
    </source>
</evidence>
<feature type="compositionally biased region" description="Basic and acidic residues" evidence="1">
    <location>
        <begin position="58"/>
        <end position="70"/>
    </location>
</feature>
<comment type="caution">
    <text evidence="4">The sequence shown here is derived from an EMBL/GenBank/DDBJ whole genome shotgun (WGS) entry which is preliminary data.</text>
</comment>
<feature type="compositionally biased region" description="Basic and acidic residues" evidence="1">
    <location>
        <begin position="20"/>
        <end position="30"/>
    </location>
</feature>
<dbReference type="SUPFAM" id="SSF56672">
    <property type="entry name" value="DNA/RNA polymerases"/>
    <property type="match status" value="1"/>
</dbReference>
<dbReference type="InterPro" id="IPR025476">
    <property type="entry name" value="Helitron_helicase-like"/>
</dbReference>
<dbReference type="GO" id="GO:0003964">
    <property type="term" value="F:RNA-directed DNA polymerase activity"/>
    <property type="evidence" value="ECO:0007669"/>
    <property type="project" value="UniProtKB-KW"/>
</dbReference>
<feature type="compositionally biased region" description="Polar residues" evidence="1">
    <location>
        <begin position="31"/>
        <end position="43"/>
    </location>
</feature>
<dbReference type="InterPro" id="IPR043502">
    <property type="entry name" value="DNA/RNA_pol_sf"/>
</dbReference>
<feature type="region of interest" description="Disordered" evidence="1">
    <location>
        <begin position="251"/>
        <end position="278"/>
    </location>
</feature>
<feature type="region of interest" description="Disordered" evidence="1">
    <location>
        <begin position="18"/>
        <end position="114"/>
    </location>
</feature>
<evidence type="ECO:0000259" key="2">
    <source>
        <dbReference type="Pfam" id="PF00078"/>
    </source>
</evidence>
<feature type="compositionally biased region" description="Basic and acidic residues" evidence="1">
    <location>
        <begin position="98"/>
        <end position="110"/>
    </location>
</feature>
<keyword evidence="4" id="KW-0695">RNA-directed DNA polymerase</keyword>
<keyword evidence="4" id="KW-0548">Nucleotidyltransferase</keyword>
<sequence length="1653" mass="187231">MNESRTRCRFRHIQTGTEHVFNKEMNESRSGRQPYSGRQTNSGGEIRTEADEEQIQADNREMRGRRRADSGKQQTNADSKKQIRTEVDEEQIQAEQTDPNRDRRRADSGRRNQTYECSNMVSMGHMETVYTTSVGPTNEQQVNFTAVANSVVPESVSAVDTIVGSVTSVSKRQRVCEYSSFSTIVANVVGDSGGYNCGSSYQTTNSATLSRRARKWTMYSRFMETPADVGVSTSSKRQHVCAQRFYENESNTMDRPVSADDSPASPVNTSGSGTGFSGPPSGYKHVGSCEHSYEHCSARFWYEERIKDCARSARPKFHRCCMAGRVVIRTYQIYPVYIKLLLRDCHFLENIRAYNQMFSMKSLGAQVDESINIGRGPYVFKIFGQSYHWLGSLCPAEGGPPRFLQLYVYDTHNEVDNRLHHFGGDSSGLHGDIVEGLIELLNNHNALVQVFRTAREKLLESEVPPFKVRLYSVVGAREYELPTGDMLGAIVYEPGPDTEMDYVIIVEQYGYSKEMKLVRVPGISSDGNRKLTMKAYYSYMLHDRVNSFNYLSRTGRLFQQYVVTAFCVVEQNRIDFIHEHQNDIRNEYLSAIYDSIMRGDSNGSDCGGRLILPKSFTGGPWYMYAHYLDALAICRVHGNPHYFITFTCNVKWPEIVEYMQDISGLTTSDRVDIVDRVFEIKIHQFVKYLQDVKPFGKIVEGIDRIAARLSRNNASTSSSAGQRGIIVDEIKNYLDARYIGLHEACWRLFEFDIHSREPAVQLWRVCSVYGMVVDVFIPSKKSMAGKRFAFVRFIKVPNVDRLVENLSLRALVLDDSCLVEHDLSKHVMGKLKDFSSFPNLSTLLLDEGFSDVHLSYLGGMWVMLEFETEDIKKNLMVHTGINSWFDVIQDAETDFVKSVHDASHPNEAASDNGSDDDEVADTIFGNNKASGSKLHPNGEGDKQKSDDPFEIYDLLKKQDLGENREPSPSLSHPPGFSMNHDGIPNNIGDSNKTYANGGSVLGVLDDIIKLGQSMGYTMEGCAKDLENIIGASGGILCMWEASMFKKDNATISDNFVALYGTWLPTNTKIIHLSDHRPILLKEVHLDFGPIPFRFYHSWMDMVGFDDMIKCTWKSFSHVDENRLIRFKKKLQDLKVIIRYWINEKRRASSLLKSDLISELGKIDKDLDRGSITDDQILRRVELKRKLIDINGTEAKDNLQRSKLKWAAEGDENSRFFHGIINKRRSQLAIRGVFVEGIWRTDPILIKDAFLNYFGAQFQEPVPHSPSKEFSFHCGLKQGDPLAPYLFILVMESLHLSFLRVVDEGLFKGVQLSESVSISHLFYADDAMFIGDWSEGNLATILKTLKCFHLASGLQINILKSQILGVGVPRLAVEQVASYIGCSVMNNQFKYLGVQVGEHMSRHKAWDDTINKLTSRLSKWKANTLSIGGRLTLLKSVLGATPIYSMSIFKVPKGILKAMEALRNRFFIGADVSDRKMTWAAWDKVLASKKNGGLGVSSFFALNRALLLKWVWRFISRDGSLWYRVICALYGDFISSHSSHISSNWSSILRELHELRDKGFDFWSHCKRRIGDGVDTRFWLDCWIGDTPPHILFPRLFALEQNKNISVASKLNVSLEQSFRRDVRDGAELQQMTDLKAKLEMISLSNVGIAGDVI</sequence>
<keyword evidence="4" id="KW-0808">Transferase</keyword>
<dbReference type="EMBL" id="BQNB010013140">
    <property type="protein sequence ID" value="GJT12348.1"/>
    <property type="molecule type" value="Genomic_DNA"/>
</dbReference>
<reference evidence="4" key="1">
    <citation type="journal article" date="2022" name="Int. J. Mol. Sci.">
        <title>Draft Genome of Tanacetum Coccineum: Genomic Comparison of Closely Related Tanacetum-Family Plants.</title>
        <authorList>
            <person name="Yamashiro T."/>
            <person name="Shiraishi A."/>
            <person name="Nakayama K."/>
            <person name="Satake H."/>
        </authorList>
    </citation>
    <scope>NUCLEOTIDE SEQUENCE</scope>
</reference>
<proteinExistence type="predicted"/>
<keyword evidence="5" id="KW-1185">Reference proteome</keyword>
<protein>
    <submittedName>
        <fullName evidence="4">RNA-directed DNA polymerase, eukaryota</fullName>
    </submittedName>
</protein>
<feature type="domain" description="Helitron helicase-like" evidence="3">
    <location>
        <begin position="536"/>
        <end position="703"/>
    </location>
</feature>
<dbReference type="Pfam" id="PF14214">
    <property type="entry name" value="Helitron_like_N"/>
    <property type="match status" value="1"/>
</dbReference>
<reference evidence="4" key="2">
    <citation type="submission" date="2022-01" db="EMBL/GenBank/DDBJ databases">
        <authorList>
            <person name="Yamashiro T."/>
            <person name="Shiraishi A."/>
            <person name="Satake H."/>
            <person name="Nakayama K."/>
        </authorList>
    </citation>
    <scope>NUCLEOTIDE SEQUENCE</scope>
</reference>
<dbReference type="InterPro" id="IPR000477">
    <property type="entry name" value="RT_dom"/>
</dbReference>
<feature type="domain" description="Reverse transcriptase" evidence="2">
    <location>
        <begin position="1265"/>
        <end position="1395"/>
    </location>
</feature>
<evidence type="ECO:0000313" key="4">
    <source>
        <dbReference type="EMBL" id="GJT12348.1"/>
    </source>
</evidence>
<feature type="compositionally biased region" description="Basic and acidic residues" evidence="1">
    <location>
        <begin position="936"/>
        <end position="946"/>
    </location>
</feature>
<dbReference type="PANTHER" id="PTHR45786">
    <property type="entry name" value="DNA BINDING PROTEIN-LIKE"/>
    <property type="match status" value="1"/>
</dbReference>
<feature type="region of interest" description="Disordered" evidence="1">
    <location>
        <begin position="961"/>
        <end position="990"/>
    </location>
</feature>
<evidence type="ECO:0000313" key="5">
    <source>
        <dbReference type="Proteomes" id="UP001151760"/>
    </source>
</evidence>
<accession>A0ABQ5BFS6</accession>
<dbReference type="Proteomes" id="UP001151760">
    <property type="component" value="Unassembled WGS sequence"/>
</dbReference>
<name>A0ABQ5BFS6_9ASTR</name>
<feature type="region of interest" description="Disordered" evidence="1">
    <location>
        <begin position="902"/>
        <end position="946"/>
    </location>
</feature>
<dbReference type="Pfam" id="PF00078">
    <property type="entry name" value="RVT_1"/>
    <property type="match status" value="1"/>
</dbReference>